<name>B8LVZ3_TALSN</name>
<keyword evidence="4" id="KW-1185">Reference proteome</keyword>
<dbReference type="VEuPathDB" id="FungiDB:TSTA_077260"/>
<feature type="domain" description="AB hydrolase-1" evidence="2">
    <location>
        <begin position="29"/>
        <end position="272"/>
    </location>
</feature>
<dbReference type="EMBL" id="EQ962652">
    <property type="protein sequence ID" value="EED24359.1"/>
    <property type="molecule type" value="Genomic_DNA"/>
</dbReference>
<dbReference type="InterPro" id="IPR029058">
    <property type="entry name" value="AB_hydrolase_fold"/>
</dbReference>
<dbReference type="OrthoDB" id="6431331at2759"/>
<dbReference type="PANTHER" id="PTHR42977">
    <property type="entry name" value="HYDROLASE-RELATED"/>
    <property type="match status" value="1"/>
</dbReference>
<reference evidence="4" key="1">
    <citation type="journal article" date="2015" name="Genome Announc.">
        <title>Genome sequence of the AIDS-associated pathogen Penicillium marneffei (ATCC18224) and its near taxonomic relative Talaromyces stipitatus (ATCC10500).</title>
        <authorList>
            <person name="Nierman W.C."/>
            <person name="Fedorova-Abrams N.D."/>
            <person name="Andrianopoulos A."/>
        </authorList>
    </citation>
    <scope>NUCLEOTIDE SEQUENCE [LARGE SCALE GENOMIC DNA]</scope>
    <source>
        <strain evidence="4">ATCC 10500 / CBS 375.48 / QM 6759 / NRRL 1006</strain>
    </source>
</reference>
<sequence>MSTTLLNTLELPTSKTSIFYREAGDKSAPVILLLHGFPSSSHQFGNLIPILATKYRVSAPDLPGFGFTEVKTKISNIPFDNLATTILEFLDTLSIEKFVYIFDYGAPTGLRLALARPQGVQAIITQNGNAYEDGLGEFWDQIRELWNTNNDPKVRSKLASGLLSLEATKWQYEEGTQKSRVVAPESYILDYALMQRPGNSDIQIDLFWDYRTNLPLYPQFHEYFQKSQVPLLAAWGKNDQIFIAPGAEAFKRDLPNAEVHFLDAGHFAVETETVEIGSLILKFFGPQWNLNFINPGAKGDGIALLYPPVKGSIIRVFLDLSEITQAIELLPKRTCGPKILTMIGDSRAQVLHRLCSLPDETDRPSMVFHKRSCSTEKPGLLYRALLVSPLPQTTVLWNQLTRDVFECMNKLEEQEDSQPIAEILLWCSVIVGITAEGSNYQQWFISKAWSLRGYLRISSWVELKELLASFAWLDCASDRA</sequence>
<protein>
    <submittedName>
        <fullName evidence="3">Alpha/beta hydrolase, putative</fullName>
    </submittedName>
</protein>
<proteinExistence type="predicted"/>
<dbReference type="PhylomeDB" id="B8LVZ3"/>
<organism evidence="3 4">
    <name type="scientific">Talaromyces stipitatus (strain ATCC 10500 / CBS 375.48 / QM 6759 / NRRL 1006)</name>
    <name type="common">Penicillium stipitatum</name>
    <dbReference type="NCBI Taxonomy" id="441959"/>
    <lineage>
        <taxon>Eukaryota</taxon>
        <taxon>Fungi</taxon>
        <taxon>Dikarya</taxon>
        <taxon>Ascomycota</taxon>
        <taxon>Pezizomycotina</taxon>
        <taxon>Eurotiomycetes</taxon>
        <taxon>Eurotiomycetidae</taxon>
        <taxon>Eurotiales</taxon>
        <taxon>Trichocomaceae</taxon>
        <taxon>Talaromyces</taxon>
        <taxon>Talaromyces sect. Talaromyces</taxon>
    </lineage>
</organism>
<dbReference type="STRING" id="441959.B8LVZ3"/>
<dbReference type="InterPro" id="IPR000639">
    <property type="entry name" value="Epox_hydrolase-like"/>
</dbReference>
<dbReference type="Proteomes" id="UP000001745">
    <property type="component" value="Unassembled WGS sequence"/>
</dbReference>
<dbReference type="HOGENOM" id="CLU_568801_0_0_1"/>
<dbReference type="PRINTS" id="PR00412">
    <property type="entry name" value="EPOXHYDRLASE"/>
</dbReference>
<dbReference type="FunCoup" id="B8LVZ3">
    <property type="interactions" value="806"/>
</dbReference>
<dbReference type="eggNOG" id="KOG4178">
    <property type="taxonomic scope" value="Eukaryota"/>
</dbReference>
<gene>
    <name evidence="3" type="ORF">TSTA_077260</name>
</gene>
<keyword evidence="1 3" id="KW-0378">Hydrolase</keyword>
<dbReference type="InParanoid" id="B8LVZ3"/>
<dbReference type="GO" id="GO:0004301">
    <property type="term" value="F:epoxide hydrolase activity"/>
    <property type="evidence" value="ECO:0007669"/>
    <property type="project" value="TreeGrafter"/>
</dbReference>
<dbReference type="Gene3D" id="3.40.50.1820">
    <property type="entry name" value="alpha/beta hydrolase"/>
    <property type="match status" value="1"/>
</dbReference>
<dbReference type="GeneID" id="8101071"/>
<dbReference type="AlphaFoldDB" id="B8LVZ3"/>
<evidence type="ECO:0000313" key="4">
    <source>
        <dbReference type="Proteomes" id="UP000001745"/>
    </source>
</evidence>
<evidence type="ECO:0000256" key="1">
    <source>
        <dbReference type="ARBA" id="ARBA00022801"/>
    </source>
</evidence>
<evidence type="ECO:0000313" key="3">
    <source>
        <dbReference type="EMBL" id="EED24359.1"/>
    </source>
</evidence>
<dbReference type="InterPro" id="IPR000073">
    <property type="entry name" value="AB_hydrolase_1"/>
</dbReference>
<dbReference type="RefSeq" id="XP_002341746.1">
    <property type="nucleotide sequence ID" value="XM_002341705.1"/>
</dbReference>
<evidence type="ECO:0000259" key="2">
    <source>
        <dbReference type="Pfam" id="PF00561"/>
    </source>
</evidence>
<dbReference type="PANTHER" id="PTHR42977:SF3">
    <property type="entry name" value="AB HYDROLASE-1 DOMAIN-CONTAINING PROTEIN"/>
    <property type="match status" value="1"/>
</dbReference>
<accession>B8LVZ3</accession>
<dbReference type="InterPro" id="IPR051340">
    <property type="entry name" value="Haloalkane_dehalogenase"/>
</dbReference>
<dbReference type="Pfam" id="PF00561">
    <property type="entry name" value="Abhydrolase_1"/>
    <property type="match status" value="1"/>
</dbReference>
<dbReference type="SUPFAM" id="SSF53474">
    <property type="entry name" value="alpha/beta-Hydrolases"/>
    <property type="match status" value="1"/>
</dbReference>